<dbReference type="GO" id="GO:0016887">
    <property type="term" value="F:ATP hydrolysis activity"/>
    <property type="evidence" value="ECO:0007669"/>
    <property type="project" value="InterPro"/>
</dbReference>
<protein>
    <submittedName>
        <fullName evidence="4">Hemin ABC transporter ATP-binding protein</fullName>
    </submittedName>
</protein>
<dbReference type="SUPFAM" id="SSF52540">
    <property type="entry name" value="P-loop containing nucleoside triphosphate hydrolases"/>
    <property type="match status" value="1"/>
</dbReference>
<dbReference type="PROSITE" id="PS00211">
    <property type="entry name" value="ABC_TRANSPORTER_1"/>
    <property type="match status" value="1"/>
</dbReference>
<dbReference type="Gene3D" id="3.40.50.300">
    <property type="entry name" value="P-loop containing nucleotide triphosphate hydrolases"/>
    <property type="match status" value="1"/>
</dbReference>
<sequence length="271" mass="29226">MKGLPTSIISAQQLCSNSSQGWRAVTDATFSVAQGECVAVIGPNGSGKSSLLKAITGEFKTVNGRLLINGTDANQLDPNQKAKMVAVVAQHEHADPRLTVREYVWLGRVPHTFCCSHKEHERAVEQALEDVGLSMKGNRLIGSLSGGEQQRANIARAFAQEPKLLLLDEPTNHLDPLARLELLELIKLKGVASIAVLHDLPLVAPFADKVLLMSEQKMVAYASPDQVMQNEYITPVFGLRVVTLSHPQIAGAVHHFEAASSNYNIPSIGAA</sequence>
<dbReference type="GO" id="GO:0005524">
    <property type="term" value="F:ATP binding"/>
    <property type="evidence" value="ECO:0007669"/>
    <property type="project" value="UniProtKB-KW"/>
</dbReference>
<evidence type="ECO:0000313" key="4">
    <source>
        <dbReference type="EMBL" id="CCO45672.1"/>
    </source>
</evidence>
<keyword evidence="1" id="KW-0547">Nucleotide-binding</keyword>
<dbReference type="AlphaFoldDB" id="A0AAV2VM32"/>
<accession>A0AAV2VM32</accession>
<evidence type="ECO:0000256" key="1">
    <source>
        <dbReference type="ARBA" id="ARBA00022741"/>
    </source>
</evidence>
<dbReference type="EMBL" id="CAOF01000062">
    <property type="protein sequence ID" value="CCO45672.1"/>
    <property type="molecule type" value="Genomic_DNA"/>
</dbReference>
<evidence type="ECO:0000313" key="5">
    <source>
        <dbReference type="Proteomes" id="UP000018211"/>
    </source>
</evidence>
<organism evidence="4 5">
    <name type="scientific">Vibrio nigripulchritudo SOn1</name>
    <dbReference type="NCBI Taxonomy" id="1238450"/>
    <lineage>
        <taxon>Bacteria</taxon>
        <taxon>Pseudomonadati</taxon>
        <taxon>Pseudomonadota</taxon>
        <taxon>Gammaproteobacteria</taxon>
        <taxon>Vibrionales</taxon>
        <taxon>Vibrionaceae</taxon>
        <taxon>Vibrio</taxon>
    </lineage>
</organism>
<evidence type="ECO:0000256" key="2">
    <source>
        <dbReference type="ARBA" id="ARBA00022840"/>
    </source>
</evidence>
<feature type="domain" description="ABC transporter" evidence="3">
    <location>
        <begin position="9"/>
        <end position="240"/>
    </location>
</feature>
<keyword evidence="2 4" id="KW-0067">ATP-binding</keyword>
<comment type="caution">
    <text evidence="4">The sequence shown here is derived from an EMBL/GenBank/DDBJ whole genome shotgun (WGS) entry which is preliminary data.</text>
</comment>
<dbReference type="RefSeq" id="WP_022611065.1">
    <property type="nucleotide sequence ID" value="NZ_LK391965.1"/>
</dbReference>
<dbReference type="InterPro" id="IPR003439">
    <property type="entry name" value="ABC_transporter-like_ATP-bd"/>
</dbReference>
<dbReference type="InterPro" id="IPR017871">
    <property type="entry name" value="ABC_transporter-like_CS"/>
</dbReference>
<proteinExistence type="predicted"/>
<gene>
    <name evidence="4" type="ORF">VIBNISOn1_1540039</name>
</gene>
<dbReference type="SMART" id="SM00382">
    <property type="entry name" value="AAA"/>
    <property type="match status" value="1"/>
</dbReference>
<dbReference type="Proteomes" id="UP000018211">
    <property type="component" value="Unassembled WGS sequence"/>
</dbReference>
<dbReference type="Pfam" id="PF00005">
    <property type="entry name" value="ABC_tran"/>
    <property type="match status" value="1"/>
</dbReference>
<dbReference type="PANTHER" id="PTHR42794">
    <property type="entry name" value="HEMIN IMPORT ATP-BINDING PROTEIN HMUV"/>
    <property type="match status" value="1"/>
</dbReference>
<dbReference type="PANTHER" id="PTHR42794:SF2">
    <property type="entry name" value="ABC TRANSPORTER ATP-BINDING PROTEIN"/>
    <property type="match status" value="1"/>
</dbReference>
<dbReference type="InterPro" id="IPR027417">
    <property type="entry name" value="P-loop_NTPase"/>
</dbReference>
<dbReference type="PROSITE" id="PS50893">
    <property type="entry name" value="ABC_TRANSPORTER_2"/>
    <property type="match status" value="1"/>
</dbReference>
<name>A0AAV2VM32_9VIBR</name>
<evidence type="ECO:0000259" key="3">
    <source>
        <dbReference type="PROSITE" id="PS50893"/>
    </source>
</evidence>
<reference evidence="4 5" key="1">
    <citation type="journal article" date="2013" name="ISME J.">
        <title>Comparative genomics of pathogenic lineages of Vibrio nigripulchritudo identifies virulence-associated traits.</title>
        <authorList>
            <person name="Goudenege D."/>
            <person name="Labreuche Y."/>
            <person name="Krin E."/>
            <person name="Ansquer D."/>
            <person name="Mangenot S."/>
            <person name="Calteau A."/>
            <person name="Medigue C."/>
            <person name="Mazel D."/>
            <person name="Polz M.F."/>
            <person name="Le Roux F."/>
        </authorList>
    </citation>
    <scope>NUCLEOTIDE SEQUENCE [LARGE SCALE GENOMIC DNA]</scope>
    <source>
        <strain evidence="4 5">SOn1</strain>
    </source>
</reference>
<dbReference type="InterPro" id="IPR003593">
    <property type="entry name" value="AAA+_ATPase"/>
</dbReference>